<comment type="similarity">
    <text evidence="1">Belongs to the plant acyltransferase family.</text>
</comment>
<evidence type="ECO:0000313" key="4">
    <source>
        <dbReference type="EMBL" id="ONK81915.1"/>
    </source>
</evidence>
<dbReference type="AlphaFoldDB" id="A0A5P1FUA6"/>
<reference evidence="5" key="1">
    <citation type="journal article" date="2017" name="Nat. Commun.">
        <title>The asparagus genome sheds light on the origin and evolution of a young Y chromosome.</title>
        <authorList>
            <person name="Harkess A."/>
            <person name="Zhou J."/>
            <person name="Xu C."/>
            <person name="Bowers J.E."/>
            <person name="Van der Hulst R."/>
            <person name="Ayyampalayam S."/>
            <person name="Mercati F."/>
            <person name="Riccardi P."/>
            <person name="McKain M.R."/>
            <person name="Kakrana A."/>
            <person name="Tang H."/>
            <person name="Ray J."/>
            <person name="Groenendijk J."/>
            <person name="Arikit S."/>
            <person name="Mathioni S.M."/>
            <person name="Nakano M."/>
            <person name="Shan H."/>
            <person name="Telgmann-Rauber A."/>
            <person name="Kanno A."/>
            <person name="Yue Z."/>
            <person name="Chen H."/>
            <person name="Li W."/>
            <person name="Chen Y."/>
            <person name="Xu X."/>
            <person name="Zhang Y."/>
            <person name="Luo S."/>
            <person name="Chen H."/>
            <person name="Gao J."/>
            <person name="Mao Z."/>
            <person name="Pires J.C."/>
            <person name="Luo M."/>
            <person name="Kudrna D."/>
            <person name="Wing R.A."/>
            <person name="Meyers B.C."/>
            <person name="Yi K."/>
            <person name="Kong H."/>
            <person name="Lavrijsen P."/>
            <person name="Sunseri F."/>
            <person name="Falavigna A."/>
            <person name="Ye Y."/>
            <person name="Leebens-Mack J.H."/>
            <person name="Chen G."/>
        </authorList>
    </citation>
    <scope>NUCLEOTIDE SEQUENCE [LARGE SCALE GENOMIC DNA]</scope>
    <source>
        <strain evidence="5">cv. DH0086</strain>
    </source>
</reference>
<protein>
    <submittedName>
        <fullName evidence="4">Uncharacterized protein</fullName>
    </submittedName>
</protein>
<evidence type="ECO:0000313" key="5">
    <source>
        <dbReference type="Proteomes" id="UP000243459"/>
    </source>
</evidence>
<accession>A0A5P1FUA6</accession>
<dbReference type="OMA" id="QKNNWIS"/>
<gene>
    <name evidence="4" type="ORF">A4U43_C01F34230</name>
</gene>
<organism evidence="4 5">
    <name type="scientific">Asparagus officinalis</name>
    <name type="common">Garden asparagus</name>
    <dbReference type="NCBI Taxonomy" id="4686"/>
    <lineage>
        <taxon>Eukaryota</taxon>
        <taxon>Viridiplantae</taxon>
        <taxon>Streptophyta</taxon>
        <taxon>Embryophyta</taxon>
        <taxon>Tracheophyta</taxon>
        <taxon>Spermatophyta</taxon>
        <taxon>Magnoliopsida</taxon>
        <taxon>Liliopsida</taxon>
        <taxon>Asparagales</taxon>
        <taxon>Asparagaceae</taxon>
        <taxon>Asparagoideae</taxon>
        <taxon>Asparagus</taxon>
    </lineage>
</organism>
<name>A0A5P1FUA6_ASPOF</name>
<dbReference type="InterPro" id="IPR050317">
    <property type="entry name" value="Plant_Fungal_Acyltransferase"/>
</dbReference>
<dbReference type="Gramene" id="ONK81915">
    <property type="protein sequence ID" value="ONK81915"/>
    <property type="gene ID" value="A4U43_C01F34230"/>
</dbReference>
<dbReference type="GO" id="GO:0016747">
    <property type="term" value="F:acyltransferase activity, transferring groups other than amino-acyl groups"/>
    <property type="evidence" value="ECO:0007669"/>
    <property type="project" value="TreeGrafter"/>
</dbReference>
<sequence length="156" mass="17178">MTADARARMHPPLPAGYLGNAIFRSSAVATAGDISSNTIEFGAEKIGEATKKLNDEYVRSLIDYLDAVEDVKGLQKGKWAMPRSDLWVISWQGLPIYEADFGWGRPVFMGRACLQFAGLVYVMQEPGEGGGITLAVALEPESMERFKEVIYEDLEV</sequence>
<evidence type="ECO:0000256" key="3">
    <source>
        <dbReference type="ARBA" id="ARBA00023315"/>
    </source>
</evidence>
<keyword evidence="2" id="KW-0808">Transferase</keyword>
<dbReference type="InterPro" id="IPR023213">
    <property type="entry name" value="CAT-like_dom_sf"/>
</dbReference>
<dbReference type="OrthoDB" id="671439at2759"/>
<evidence type="ECO:0000256" key="2">
    <source>
        <dbReference type="ARBA" id="ARBA00022679"/>
    </source>
</evidence>
<dbReference type="Proteomes" id="UP000243459">
    <property type="component" value="Chromosome 1"/>
</dbReference>
<dbReference type="EMBL" id="CM007381">
    <property type="protein sequence ID" value="ONK81915.1"/>
    <property type="molecule type" value="Genomic_DNA"/>
</dbReference>
<dbReference type="Pfam" id="PF02458">
    <property type="entry name" value="Transferase"/>
    <property type="match status" value="1"/>
</dbReference>
<evidence type="ECO:0000256" key="1">
    <source>
        <dbReference type="ARBA" id="ARBA00009861"/>
    </source>
</evidence>
<dbReference type="PANTHER" id="PTHR31642">
    <property type="entry name" value="TRICHOTHECENE 3-O-ACETYLTRANSFERASE"/>
    <property type="match status" value="1"/>
</dbReference>
<keyword evidence="5" id="KW-1185">Reference proteome</keyword>
<keyword evidence="3" id="KW-0012">Acyltransferase</keyword>
<proteinExistence type="inferred from homology"/>
<dbReference type="Gene3D" id="3.30.559.10">
    <property type="entry name" value="Chloramphenicol acetyltransferase-like domain"/>
    <property type="match status" value="1"/>
</dbReference>
<dbReference type="PANTHER" id="PTHR31642:SF138">
    <property type="entry name" value="PUTRESCINE HYDROXYCINNAMOYLTRANSFERASE 1"/>
    <property type="match status" value="1"/>
</dbReference>